<comment type="caution">
    <text evidence="1">The sequence shown here is derived from an EMBL/GenBank/DDBJ whole genome shotgun (WGS) entry which is preliminary data.</text>
</comment>
<sequence length="408" mass="45241">MHQILQSSLSFFEDGVQAERKLHSLISAFAETVSGFEDMADIWKTITTCTSILFQLPCPSAGRALIDLVLTPLLQKAQFGQDHASLFNISVCDALTCNLKISIERFEFLNPANVFNILNSIVTEAIMGKVAYKKANPFRLSIPSKNNIVIIHFYGVLFSKSTFLHEVYTHDSVQLLKELNNIYTNIYVQRLPELSAQSSEVIEAIRSTVGKLFYHAALIDIDMISKLLSLNPLVNLLHSMQSRRGGSVPSHKVNLGPLSALCKDICVYAQTRPVSLLNTVRDRCMLQLSSMPFDSVPHPLRPFLLDDNGPLYSAIVIKTGTEGENAYVVRLFAHLDPANNLQDDSFHIQETQLYSSVMGQYASLMCSHHQFPPISSMPRILFSACSPESAPLGLFTAAILGEARAFTS</sequence>
<dbReference type="OMA" id="CKDICVY"/>
<evidence type="ECO:0000313" key="2">
    <source>
        <dbReference type="Proteomes" id="UP000002488"/>
    </source>
</evidence>
<dbReference type="Proteomes" id="UP000002488">
    <property type="component" value="Unassembled WGS sequence"/>
</dbReference>
<dbReference type="VEuPathDB" id="GiardiaDB:GL50581_2404"/>
<organism evidence="1 2">
    <name type="scientific">Giardia intestinalis (strain ATCC 50581 / GS clone H7)</name>
    <name type="common">Giardia lamblia</name>
    <dbReference type="NCBI Taxonomy" id="598745"/>
    <lineage>
        <taxon>Eukaryota</taxon>
        <taxon>Metamonada</taxon>
        <taxon>Diplomonadida</taxon>
        <taxon>Hexamitidae</taxon>
        <taxon>Giardiinae</taxon>
        <taxon>Giardia</taxon>
    </lineage>
</organism>
<dbReference type="EMBL" id="ACGJ01002311">
    <property type="protein sequence ID" value="EET00352.1"/>
    <property type="molecule type" value="Genomic_DNA"/>
</dbReference>
<dbReference type="AlphaFoldDB" id="C6LUF1"/>
<reference evidence="1 2" key="1">
    <citation type="journal article" date="2009" name="PLoS Pathog.">
        <title>Draft genome sequencing of giardia intestinalis assemblage B isolate GS: is human giardiasis caused by two different species?</title>
        <authorList>
            <person name="Franzen O."/>
            <person name="Jerlstrom-Hultqvist J."/>
            <person name="Castro E."/>
            <person name="Sherwood E."/>
            <person name="Ankarklev J."/>
            <person name="Reiner D.S."/>
            <person name="Palm D."/>
            <person name="Andersson J.O."/>
            <person name="Andersson B."/>
            <person name="Svard S.G."/>
        </authorList>
    </citation>
    <scope>NUCLEOTIDE SEQUENCE [LARGE SCALE GENOMIC DNA]</scope>
    <source>
        <strain evidence="2">ATCC 50581 / GS clone H7</strain>
    </source>
</reference>
<dbReference type="OrthoDB" id="10253448at2759"/>
<protein>
    <submittedName>
        <fullName evidence="1">Uncharacterized protein</fullName>
    </submittedName>
</protein>
<accession>C6LUF1</accession>
<gene>
    <name evidence="1" type="ORF">GL50581_2404</name>
</gene>
<evidence type="ECO:0000313" key="1">
    <source>
        <dbReference type="EMBL" id="EET00352.1"/>
    </source>
</evidence>
<proteinExistence type="predicted"/>
<name>C6LUF1_GIAIB</name>